<feature type="coiled-coil region" evidence="6">
    <location>
        <begin position="305"/>
        <end position="340"/>
    </location>
</feature>
<evidence type="ECO:0000256" key="4">
    <source>
        <dbReference type="ARBA" id="ARBA00022701"/>
    </source>
</evidence>
<dbReference type="GO" id="GO:0005874">
    <property type="term" value="C:microtubule"/>
    <property type="evidence" value="ECO:0007669"/>
    <property type="project" value="UniProtKB-KW"/>
</dbReference>
<keyword evidence="8" id="KW-0732">Signal</keyword>
<keyword evidence="6" id="KW-0175">Coiled coil</keyword>
<evidence type="ECO:0000256" key="2">
    <source>
        <dbReference type="ARBA" id="ARBA00005885"/>
    </source>
</evidence>
<accession>A0AAW2BNS5</accession>
<feature type="compositionally biased region" description="Low complexity" evidence="7">
    <location>
        <begin position="408"/>
        <end position="418"/>
    </location>
</feature>
<dbReference type="AlphaFoldDB" id="A0AAW2BNS5"/>
<evidence type="ECO:0000259" key="9">
    <source>
        <dbReference type="Pfam" id="PF06886"/>
    </source>
</evidence>
<feature type="compositionally biased region" description="Polar residues" evidence="7">
    <location>
        <begin position="268"/>
        <end position="278"/>
    </location>
</feature>
<organism evidence="10 11">
    <name type="scientific">Lithocarpus litseifolius</name>
    <dbReference type="NCBI Taxonomy" id="425828"/>
    <lineage>
        <taxon>Eukaryota</taxon>
        <taxon>Viridiplantae</taxon>
        <taxon>Streptophyta</taxon>
        <taxon>Embryophyta</taxon>
        <taxon>Tracheophyta</taxon>
        <taxon>Spermatophyta</taxon>
        <taxon>Magnoliopsida</taxon>
        <taxon>eudicotyledons</taxon>
        <taxon>Gunneridae</taxon>
        <taxon>Pentapetalae</taxon>
        <taxon>rosids</taxon>
        <taxon>fabids</taxon>
        <taxon>Fagales</taxon>
        <taxon>Fagaceae</taxon>
        <taxon>Lithocarpus</taxon>
    </lineage>
</organism>
<evidence type="ECO:0000313" key="11">
    <source>
        <dbReference type="Proteomes" id="UP001459277"/>
    </source>
</evidence>
<dbReference type="Proteomes" id="UP001459277">
    <property type="component" value="Unassembled WGS sequence"/>
</dbReference>
<feature type="compositionally biased region" description="Low complexity" evidence="7">
    <location>
        <begin position="235"/>
        <end position="246"/>
    </location>
</feature>
<keyword evidence="5" id="KW-0206">Cytoskeleton</keyword>
<keyword evidence="3" id="KW-0963">Cytoplasm</keyword>
<gene>
    <name evidence="10" type="ORF">SO802_031466</name>
</gene>
<evidence type="ECO:0000256" key="3">
    <source>
        <dbReference type="ARBA" id="ARBA00022490"/>
    </source>
</evidence>
<evidence type="ECO:0000256" key="6">
    <source>
        <dbReference type="SAM" id="Coils"/>
    </source>
</evidence>
<comment type="caution">
    <text evidence="10">The sequence shown here is derived from an EMBL/GenBank/DDBJ whole genome shotgun (WGS) entry which is preliminary data.</text>
</comment>
<name>A0AAW2BNS5_9ROSI</name>
<evidence type="ECO:0000313" key="10">
    <source>
        <dbReference type="EMBL" id="KAK9986515.1"/>
    </source>
</evidence>
<dbReference type="GO" id="GO:0008017">
    <property type="term" value="F:microtubule binding"/>
    <property type="evidence" value="ECO:0007669"/>
    <property type="project" value="InterPro"/>
</dbReference>
<evidence type="ECO:0000256" key="5">
    <source>
        <dbReference type="ARBA" id="ARBA00023212"/>
    </source>
</evidence>
<feature type="region of interest" description="Disordered" evidence="7">
    <location>
        <begin position="164"/>
        <end position="294"/>
    </location>
</feature>
<evidence type="ECO:0000256" key="1">
    <source>
        <dbReference type="ARBA" id="ARBA00004245"/>
    </source>
</evidence>
<keyword evidence="4" id="KW-0493">Microtubule</keyword>
<evidence type="ECO:0000256" key="7">
    <source>
        <dbReference type="SAM" id="MobiDB-lite"/>
    </source>
</evidence>
<dbReference type="InterPro" id="IPR044833">
    <property type="entry name" value="WDL5/6"/>
</dbReference>
<feature type="domain" description="TPX2 C-terminal" evidence="9">
    <location>
        <begin position="290"/>
        <end position="358"/>
    </location>
</feature>
<feature type="chain" id="PRO_5043509003" description="TPX2 C-terminal domain-containing protein" evidence="8">
    <location>
        <begin position="21"/>
        <end position="533"/>
    </location>
</feature>
<comment type="subcellular location">
    <subcellularLocation>
        <location evidence="1">Cytoplasm</location>
        <location evidence="1">Cytoskeleton</location>
    </subcellularLocation>
</comment>
<keyword evidence="11" id="KW-1185">Reference proteome</keyword>
<feature type="region of interest" description="Disordered" evidence="7">
    <location>
        <begin position="346"/>
        <end position="491"/>
    </location>
</feature>
<dbReference type="InterPro" id="IPR027329">
    <property type="entry name" value="TPX2_C"/>
</dbReference>
<dbReference type="EMBL" id="JAZDWU010000011">
    <property type="protein sequence ID" value="KAK9986515.1"/>
    <property type="molecule type" value="Genomic_DNA"/>
</dbReference>
<feature type="signal peptide" evidence="8">
    <location>
        <begin position="1"/>
        <end position="20"/>
    </location>
</feature>
<comment type="similarity">
    <text evidence="2">Belongs to the TPX2 family.</text>
</comment>
<reference evidence="10 11" key="1">
    <citation type="submission" date="2024-01" db="EMBL/GenBank/DDBJ databases">
        <title>A telomere-to-telomere, gap-free genome of sweet tea (Lithocarpus litseifolius).</title>
        <authorList>
            <person name="Zhou J."/>
        </authorList>
    </citation>
    <scope>NUCLEOTIDE SEQUENCE [LARGE SCALE GENOMIC DNA]</scope>
    <source>
        <strain evidence="10">Zhou-2022a</strain>
        <tissue evidence="10">Leaf</tissue>
    </source>
</reference>
<dbReference type="Pfam" id="PF06886">
    <property type="entry name" value="TPX2"/>
    <property type="match status" value="1"/>
</dbReference>
<protein>
    <recommendedName>
        <fullName evidence="9">TPX2 C-terminal domain-containing protein</fullName>
    </recommendedName>
</protein>
<evidence type="ECO:0000256" key="8">
    <source>
        <dbReference type="SAM" id="SignalP"/>
    </source>
</evidence>
<proteinExistence type="inferred from homology"/>
<feature type="compositionally biased region" description="Polar residues" evidence="7">
    <location>
        <begin position="377"/>
        <end position="388"/>
    </location>
</feature>
<dbReference type="PANTHER" id="PTHR31358">
    <property type="entry name" value="PROTEIN WVD2-LIKE 4"/>
    <property type="match status" value="1"/>
</dbReference>
<feature type="compositionally biased region" description="Polar residues" evidence="7">
    <location>
        <begin position="169"/>
        <end position="188"/>
    </location>
</feature>
<sequence length="533" mass="57414">MGAALHIRNLSILSVSICYAMEAEKGVSLEDESCVIEKKHVEELVEHLNKEGENVSDSAVPTMNGISEPIKKAKGLNSSGVVVKASAAVSTTKNLKSIMETRTLNSGSPKNNKLAKDHKANLKATSPFSRNQRLLTQSLSFPSRGVCSDVLNKSIEVYPVKKEVKHAQRNGTRSQASSGPATSTSRLTHPNRPASIGLHSKEANTIGGTSGRQTSLASMPSIRCSVPGKSRTVSATATCPPTEATPSVDQNPTLVKAALPVKEDDDVNSTTSSATPRGTPSERRSSGSGFSFRLNERAEKRKEFFSKLEEKIQAREVERNSLQEKSKENQEAEIKQLRKSLTFKATPMPSFYKEPPPKIEIKKIPTTRAKSPKLGRQKSTLNARNNSLEGDGPCLSPRLSLSPKLGKNKNSIAANNSSEGGGSGLSPRLNRGQDNSTKGLQVKYDKNAASKKPIRKSQSRLQPQELVVTKTEGKPANSKTEAPGEETKNQALDVSECKDKMDFESAVDTSQNNALVLNSPAPEIMPHEVTVGG</sequence>
<dbReference type="PANTHER" id="PTHR31358:SF30">
    <property type="entry name" value="PROTEIN WVD2-LIKE 4"/>
    <property type="match status" value="1"/>
</dbReference>